<proteinExistence type="predicted"/>
<keyword evidence="8" id="KW-1185">Reference proteome</keyword>
<dbReference type="EMBL" id="CM001224">
    <property type="protein sequence ID" value="AET04690.2"/>
    <property type="molecule type" value="Genomic_DNA"/>
</dbReference>
<keyword evidence="3" id="KW-0804">Transcription</keyword>
<dbReference type="PANTHER" id="PTHR43874">
    <property type="entry name" value="TWO-COMPONENT RESPONSE REGULATOR"/>
    <property type="match status" value="1"/>
</dbReference>
<dbReference type="SMART" id="SM00448">
    <property type="entry name" value="REC"/>
    <property type="match status" value="1"/>
</dbReference>
<feature type="domain" description="Response regulatory" evidence="5">
    <location>
        <begin position="19"/>
        <end position="134"/>
    </location>
</feature>
<dbReference type="AlphaFoldDB" id="G7LD51"/>
<dbReference type="PROSITE" id="PS50110">
    <property type="entry name" value="RESPONSE_REGULATORY"/>
    <property type="match status" value="1"/>
</dbReference>
<dbReference type="PANTHER" id="PTHR43874:SF206">
    <property type="entry name" value="RESPONSE REGULATOR RECEIVER DOMAIN PROTEIN"/>
    <property type="match status" value="1"/>
</dbReference>
<organism evidence="6 8">
    <name type="scientific">Medicago truncatula</name>
    <name type="common">Barrel medic</name>
    <name type="synonym">Medicago tribuloides</name>
    <dbReference type="NCBI Taxonomy" id="3880"/>
    <lineage>
        <taxon>Eukaryota</taxon>
        <taxon>Viridiplantae</taxon>
        <taxon>Streptophyta</taxon>
        <taxon>Embryophyta</taxon>
        <taxon>Tracheophyta</taxon>
        <taxon>Spermatophyta</taxon>
        <taxon>Magnoliopsida</taxon>
        <taxon>eudicotyledons</taxon>
        <taxon>Gunneridae</taxon>
        <taxon>Pentapetalae</taxon>
        <taxon>rosids</taxon>
        <taxon>fabids</taxon>
        <taxon>Fabales</taxon>
        <taxon>Fabaceae</taxon>
        <taxon>Papilionoideae</taxon>
        <taxon>50 kb inversion clade</taxon>
        <taxon>NPAAA clade</taxon>
        <taxon>Hologalegina</taxon>
        <taxon>IRL clade</taxon>
        <taxon>Trifolieae</taxon>
        <taxon>Medicago</taxon>
    </lineage>
</organism>
<dbReference type="InterPro" id="IPR045279">
    <property type="entry name" value="ARR-like"/>
</dbReference>
<evidence type="ECO:0000256" key="4">
    <source>
        <dbReference type="PROSITE-ProRule" id="PRU00169"/>
    </source>
</evidence>
<dbReference type="SUPFAM" id="SSF52172">
    <property type="entry name" value="CheY-like"/>
    <property type="match status" value="1"/>
</dbReference>
<protein>
    <submittedName>
        <fullName evidence="6">Response regulator receiver domain protein</fullName>
    </submittedName>
</protein>
<dbReference type="InterPro" id="IPR001789">
    <property type="entry name" value="Sig_transdc_resp-reg_receiver"/>
</dbReference>
<evidence type="ECO:0000259" key="5">
    <source>
        <dbReference type="PROSITE" id="PS50110"/>
    </source>
</evidence>
<dbReference type="InterPro" id="IPR011006">
    <property type="entry name" value="CheY-like_superfamily"/>
</dbReference>
<accession>A0A0C3Y5Z7</accession>
<evidence type="ECO:0000313" key="8">
    <source>
        <dbReference type="Proteomes" id="UP000002051"/>
    </source>
</evidence>
<evidence type="ECO:0000313" key="7">
    <source>
        <dbReference type="EnsemblPlants" id="AET04690"/>
    </source>
</evidence>
<dbReference type="GO" id="GO:0000160">
    <property type="term" value="P:phosphorelay signal transduction system"/>
    <property type="evidence" value="ECO:0007669"/>
    <property type="project" value="UniProtKB-KW"/>
</dbReference>
<reference evidence="6 8" key="1">
    <citation type="journal article" date="2011" name="Nature">
        <title>The Medicago genome provides insight into the evolution of rhizobial symbioses.</title>
        <authorList>
            <person name="Young N.D."/>
            <person name="Debelle F."/>
            <person name="Oldroyd G.E."/>
            <person name="Geurts R."/>
            <person name="Cannon S.B."/>
            <person name="Udvardi M.K."/>
            <person name="Benedito V.A."/>
            <person name="Mayer K.F."/>
            <person name="Gouzy J."/>
            <person name="Schoof H."/>
            <person name="Van de Peer Y."/>
            <person name="Proost S."/>
            <person name="Cook D.R."/>
            <person name="Meyers B.C."/>
            <person name="Spannagl M."/>
            <person name="Cheung F."/>
            <person name="De Mita S."/>
            <person name="Krishnakumar V."/>
            <person name="Gundlach H."/>
            <person name="Zhou S."/>
            <person name="Mudge J."/>
            <person name="Bharti A.K."/>
            <person name="Murray J.D."/>
            <person name="Naoumkina M.A."/>
            <person name="Rosen B."/>
            <person name="Silverstein K.A."/>
            <person name="Tang H."/>
            <person name="Rombauts S."/>
            <person name="Zhao P.X."/>
            <person name="Zhou P."/>
            <person name="Barbe V."/>
            <person name="Bardou P."/>
            <person name="Bechner M."/>
            <person name="Bellec A."/>
            <person name="Berger A."/>
            <person name="Berges H."/>
            <person name="Bidwell S."/>
            <person name="Bisseling T."/>
            <person name="Choisne N."/>
            <person name="Couloux A."/>
            <person name="Denny R."/>
            <person name="Deshpande S."/>
            <person name="Dai X."/>
            <person name="Doyle J.J."/>
            <person name="Dudez A.M."/>
            <person name="Farmer A.D."/>
            <person name="Fouteau S."/>
            <person name="Franken C."/>
            <person name="Gibelin C."/>
            <person name="Gish J."/>
            <person name="Goldstein S."/>
            <person name="Gonzalez A.J."/>
            <person name="Green P.J."/>
            <person name="Hallab A."/>
            <person name="Hartog M."/>
            <person name="Hua A."/>
            <person name="Humphray S.J."/>
            <person name="Jeong D.H."/>
            <person name="Jing Y."/>
            <person name="Jocker A."/>
            <person name="Kenton S.M."/>
            <person name="Kim D.J."/>
            <person name="Klee K."/>
            <person name="Lai H."/>
            <person name="Lang C."/>
            <person name="Lin S."/>
            <person name="Macmil S.L."/>
            <person name="Magdelenat G."/>
            <person name="Matthews L."/>
            <person name="McCorrison J."/>
            <person name="Monaghan E.L."/>
            <person name="Mun J.H."/>
            <person name="Najar F.Z."/>
            <person name="Nicholson C."/>
            <person name="Noirot C."/>
            <person name="O'Bleness M."/>
            <person name="Paule C.R."/>
            <person name="Poulain J."/>
            <person name="Prion F."/>
            <person name="Qin B."/>
            <person name="Qu C."/>
            <person name="Retzel E.F."/>
            <person name="Riddle C."/>
            <person name="Sallet E."/>
            <person name="Samain S."/>
            <person name="Samson N."/>
            <person name="Sanders I."/>
            <person name="Saurat O."/>
            <person name="Scarpelli C."/>
            <person name="Schiex T."/>
            <person name="Segurens B."/>
            <person name="Severin A.J."/>
            <person name="Sherrier D.J."/>
            <person name="Shi R."/>
            <person name="Sims S."/>
            <person name="Singer S.R."/>
            <person name="Sinharoy S."/>
            <person name="Sterck L."/>
            <person name="Viollet A."/>
            <person name="Wang B.B."/>
            <person name="Wang K."/>
            <person name="Wang M."/>
            <person name="Wang X."/>
            <person name="Warfsmann J."/>
            <person name="Weissenbach J."/>
            <person name="White D.D."/>
            <person name="White J.D."/>
            <person name="Wiley G.B."/>
            <person name="Wincker P."/>
            <person name="Xing Y."/>
            <person name="Yang L."/>
            <person name="Yao Z."/>
            <person name="Ying F."/>
            <person name="Zhai J."/>
            <person name="Zhou L."/>
            <person name="Zuber A."/>
            <person name="Denarie J."/>
            <person name="Dixon R.A."/>
            <person name="May G.D."/>
            <person name="Schwartz D.C."/>
            <person name="Rogers J."/>
            <person name="Quetier F."/>
            <person name="Town C.D."/>
            <person name="Roe B.A."/>
        </authorList>
    </citation>
    <scope>NUCLEOTIDE SEQUENCE [LARGE SCALE GENOMIC DNA]</scope>
    <source>
        <strain evidence="6">A17</strain>
        <strain evidence="7 8">cv. Jemalong A17</strain>
    </source>
</reference>
<evidence type="ECO:0000256" key="1">
    <source>
        <dbReference type="ARBA" id="ARBA00023012"/>
    </source>
</evidence>
<dbReference type="PaxDb" id="3880-AET04690"/>
<dbReference type="HOGENOM" id="CLU_1016954_0_0_1"/>
<reference evidence="7" key="3">
    <citation type="submission" date="2015-04" db="UniProtKB">
        <authorList>
            <consortium name="EnsemblPlants"/>
        </authorList>
    </citation>
    <scope>IDENTIFICATION</scope>
    <source>
        <strain evidence="7">cv. Jemalong A17</strain>
    </source>
</reference>
<accession>G7LD51</accession>
<keyword evidence="2" id="KW-0805">Transcription regulation</keyword>
<comment type="caution">
    <text evidence="4">Lacks conserved residue(s) required for the propagation of feature annotation.</text>
</comment>
<evidence type="ECO:0000313" key="6">
    <source>
        <dbReference type="EMBL" id="AET04690.2"/>
    </source>
</evidence>
<dbReference type="eggNOG" id="KOG1601">
    <property type="taxonomic scope" value="Eukaryota"/>
</dbReference>
<gene>
    <name evidence="6" type="ordered locus">MTR_8g093040</name>
</gene>
<dbReference type="Gene3D" id="3.40.50.2300">
    <property type="match status" value="1"/>
</dbReference>
<dbReference type="Pfam" id="PF00072">
    <property type="entry name" value="Response_reg"/>
    <property type="match status" value="1"/>
</dbReference>
<sequence length="274" mass="31196">MALFNDMESLPSQFPEDLNVLVVDHDTDVLNAAVEMSIPCNYQVTTCSKASFAFKLLTETKGCVDVVLIEAQMPDMDSYDFVRHVTQQINISVIMMCDDGSTNAVMKAVTNGACEFWIKPFIENQIKNMWQCVARKVWNENKHDLGILKVKSQSKRGSDYNADFQPLTKKSYIMNLALIKLNLCLYFPEAKPKAIHEAMNVPSHLQRVIIDLKSSTQENRKSKRGRKKSKFDQCHVPNETQLNSEVVPSIQDPEVLMMTFDDYQDFDDIANIPT</sequence>
<evidence type="ECO:0000256" key="3">
    <source>
        <dbReference type="ARBA" id="ARBA00023163"/>
    </source>
</evidence>
<keyword evidence="1" id="KW-0902">Two-component regulatory system</keyword>
<reference evidence="6 8" key="2">
    <citation type="journal article" date="2014" name="BMC Genomics">
        <title>An improved genome release (version Mt4.0) for the model legume Medicago truncatula.</title>
        <authorList>
            <person name="Tang H."/>
            <person name="Krishnakumar V."/>
            <person name="Bidwell S."/>
            <person name="Rosen B."/>
            <person name="Chan A."/>
            <person name="Zhou S."/>
            <person name="Gentzbittel L."/>
            <person name="Childs K.L."/>
            <person name="Yandell M."/>
            <person name="Gundlach H."/>
            <person name="Mayer K.F."/>
            <person name="Schwartz D.C."/>
            <person name="Town C.D."/>
        </authorList>
    </citation>
    <scope>GENOME REANNOTATION</scope>
    <source>
        <strain evidence="7 8">cv. Jemalong A17</strain>
    </source>
</reference>
<dbReference type="GO" id="GO:0009736">
    <property type="term" value="P:cytokinin-activated signaling pathway"/>
    <property type="evidence" value="ECO:0007669"/>
    <property type="project" value="InterPro"/>
</dbReference>
<name>G7LD51_MEDTR</name>
<evidence type="ECO:0000256" key="2">
    <source>
        <dbReference type="ARBA" id="ARBA00023015"/>
    </source>
</evidence>
<dbReference type="CDD" id="cd17584">
    <property type="entry name" value="REC_typeB_ARR-like"/>
    <property type="match status" value="1"/>
</dbReference>
<dbReference type="EnsemblPlants" id="AET04690">
    <property type="protein sequence ID" value="AET04690"/>
    <property type="gene ID" value="MTR_8g093040"/>
</dbReference>
<dbReference type="Proteomes" id="UP000002051">
    <property type="component" value="Chromosome 8"/>
</dbReference>